<evidence type="ECO:0000313" key="2">
    <source>
        <dbReference type="EMBL" id="TPG72019.1"/>
    </source>
</evidence>
<proteinExistence type="predicted"/>
<organism evidence="2 3">
    <name type="scientific">Hymenobacter nivis</name>
    <dbReference type="NCBI Taxonomy" id="1850093"/>
    <lineage>
        <taxon>Bacteria</taxon>
        <taxon>Pseudomonadati</taxon>
        <taxon>Bacteroidota</taxon>
        <taxon>Cytophagia</taxon>
        <taxon>Cytophagales</taxon>
        <taxon>Hymenobacteraceae</taxon>
        <taxon>Hymenobacter</taxon>
    </lineage>
</organism>
<dbReference type="Gene3D" id="3.30.450.40">
    <property type="match status" value="1"/>
</dbReference>
<reference evidence="2 3" key="1">
    <citation type="journal article" date="2019" name="Environ. Microbiol.">
        <title>Species interactions and distinct microbial communities in high Arctic permafrost affected cryosols are associated with the CH4 and CO2 gas fluxes.</title>
        <authorList>
            <person name="Altshuler I."/>
            <person name="Hamel J."/>
            <person name="Turney S."/>
            <person name="Magnuson E."/>
            <person name="Levesque R."/>
            <person name="Greer C."/>
            <person name="Whyte L.G."/>
        </authorList>
    </citation>
    <scope>NUCLEOTIDE SEQUENCE [LARGE SCALE GENOMIC DNA]</scope>
    <source>
        <strain evidence="2 3">S9.2P</strain>
    </source>
</reference>
<gene>
    <name evidence="2" type="ORF">EAH73_01885</name>
</gene>
<dbReference type="InterPro" id="IPR003018">
    <property type="entry name" value="GAF"/>
</dbReference>
<sequence>MIPTPAALLPPEDAERLRTLRHYDIVHTLHESVFDEFVALTARIFSLPISLIALVDENEVYYHASYGLPGLLSQPRVEAICSLVVRENKAVVLTDLTNDDALRLTAAADAAARDKGLRFYAGAPLRMPDQRNIGTLCVIDRTPRTFSADEQQILDQVAQLVGQTIAVRHYCLTGKGLGEPRWQAVRSQVVEELVALGALVRYLLARYSAQIPVPDAVLEPVARRLNDLRRVLAEYQQ</sequence>
<dbReference type="PANTHER" id="PTHR43102">
    <property type="entry name" value="SLR1143 PROTEIN"/>
    <property type="match status" value="1"/>
</dbReference>
<keyword evidence="3" id="KW-1185">Reference proteome</keyword>
<evidence type="ECO:0000313" key="3">
    <source>
        <dbReference type="Proteomes" id="UP000317646"/>
    </source>
</evidence>
<dbReference type="EMBL" id="RCYZ01000001">
    <property type="protein sequence ID" value="TPG72019.1"/>
    <property type="molecule type" value="Genomic_DNA"/>
</dbReference>
<accession>A0A502HB93</accession>
<dbReference type="InterPro" id="IPR029016">
    <property type="entry name" value="GAF-like_dom_sf"/>
</dbReference>
<dbReference type="OrthoDB" id="9811889at2"/>
<dbReference type="PANTHER" id="PTHR43102:SF2">
    <property type="entry name" value="GAF DOMAIN-CONTAINING PROTEIN"/>
    <property type="match status" value="1"/>
</dbReference>
<evidence type="ECO:0000259" key="1">
    <source>
        <dbReference type="SMART" id="SM00065"/>
    </source>
</evidence>
<feature type="domain" description="GAF" evidence="1">
    <location>
        <begin position="29"/>
        <end position="175"/>
    </location>
</feature>
<dbReference type="Pfam" id="PF01590">
    <property type="entry name" value="GAF"/>
    <property type="match status" value="1"/>
</dbReference>
<protein>
    <submittedName>
        <fullName evidence="2">GAF domain-containing protein</fullName>
    </submittedName>
</protein>
<dbReference type="SUPFAM" id="SSF55781">
    <property type="entry name" value="GAF domain-like"/>
    <property type="match status" value="1"/>
</dbReference>
<dbReference type="RefSeq" id="WP_140464664.1">
    <property type="nucleotide sequence ID" value="NZ_RCYZ01000001.1"/>
</dbReference>
<comment type="caution">
    <text evidence="2">The sequence shown here is derived from an EMBL/GenBank/DDBJ whole genome shotgun (WGS) entry which is preliminary data.</text>
</comment>
<dbReference type="SMART" id="SM00065">
    <property type="entry name" value="GAF"/>
    <property type="match status" value="1"/>
</dbReference>
<dbReference type="AlphaFoldDB" id="A0A502HB93"/>
<dbReference type="Proteomes" id="UP000317646">
    <property type="component" value="Unassembled WGS sequence"/>
</dbReference>
<name>A0A502HB93_9BACT</name>